<dbReference type="AlphaFoldDB" id="A0A0J7Y943"/>
<feature type="transmembrane region" description="Helical" evidence="10">
    <location>
        <begin position="85"/>
        <end position="103"/>
    </location>
</feature>
<dbReference type="GO" id="GO:0012505">
    <property type="term" value="C:endomembrane system"/>
    <property type="evidence" value="ECO:0007669"/>
    <property type="project" value="UniProtKB-SubCell"/>
</dbReference>
<keyword evidence="14" id="KW-1185">Reference proteome</keyword>
<evidence type="ECO:0000256" key="7">
    <source>
        <dbReference type="ARBA" id="ARBA00022989"/>
    </source>
</evidence>
<comment type="function">
    <text evidence="10">Protein O-mannosyltransferase that catalyzes the transfer of a single mannose residue from a polyprenol phospho-mannosyl lipidic donor to the hydroxyl group of selected serine and threonine residues in acceptor proteins.</text>
</comment>
<evidence type="ECO:0000259" key="12">
    <source>
        <dbReference type="Pfam" id="PF16192"/>
    </source>
</evidence>
<evidence type="ECO:0000256" key="5">
    <source>
        <dbReference type="ARBA" id="ARBA00022679"/>
    </source>
</evidence>
<feature type="transmembrane region" description="Helical" evidence="10">
    <location>
        <begin position="305"/>
        <end position="328"/>
    </location>
</feature>
<feature type="domain" description="ArnT-like N-terminal" evidence="11">
    <location>
        <begin position="86"/>
        <end position="243"/>
    </location>
</feature>
<comment type="pathway">
    <text evidence="2 10">Protein modification; protein glycosylation.</text>
</comment>
<evidence type="ECO:0000256" key="6">
    <source>
        <dbReference type="ARBA" id="ARBA00022692"/>
    </source>
</evidence>
<dbReference type="UniPathway" id="UPA00378"/>
<dbReference type="PANTHER" id="PTHR10050">
    <property type="entry name" value="DOLICHYL-PHOSPHATE-MANNOSE--PROTEIN MANNOSYLTRANSFERASE"/>
    <property type="match status" value="1"/>
</dbReference>
<feature type="transmembrane region" description="Helical" evidence="10">
    <location>
        <begin position="115"/>
        <end position="131"/>
    </location>
</feature>
<dbReference type="Proteomes" id="UP000052268">
    <property type="component" value="Unassembled WGS sequence"/>
</dbReference>
<evidence type="ECO:0000256" key="1">
    <source>
        <dbReference type="ARBA" id="ARBA00004127"/>
    </source>
</evidence>
<comment type="caution">
    <text evidence="13">The sequence shown here is derived from an EMBL/GenBank/DDBJ whole genome shotgun (WGS) entry which is preliminary data.</text>
</comment>
<dbReference type="Pfam" id="PF16192">
    <property type="entry name" value="PMT_4TMC"/>
    <property type="match status" value="1"/>
</dbReference>
<dbReference type="InterPro" id="IPR027005">
    <property type="entry name" value="PMT-like"/>
</dbReference>
<proteinExistence type="inferred from homology"/>
<evidence type="ECO:0000256" key="2">
    <source>
        <dbReference type="ARBA" id="ARBA00004922"/>
    </source>
</evidence>
<name>A0A0J7Y943_9SPHN</name>
<feature type="transmembrane region" description="Helical" evidence="10">
    <location>
        <begin position="360"/>
        <end position="383"/>
    </location>
</feature>
<dbReference type="EMBL" id="JACU01000002">
    <property type="protein sequence ID" value="KMS59853.1"/>
    <property type="molecule type" value="Genomic_DNA"/>
</dbReference>
<feature type="transmembrane region" description="Helical" evidence="10">
    <location>
        <begin position="335"/>
        <end position="354"/>
    </location>
</feature>
<keyword evidence="4 10" id="KW-0328">Glycosyltransferase</keyword>
<dbReference type="PANTHER" id="PTHR10050:SF53">
    <property type="entry name" value="CHROMOSOME UNDETERMINED SCAFFOLD_67, WHOLE GENOME SHOTGUN SEQUENCE"/>
    <property type="match status" value="1"/>
</dbReference>
<comment type="subcellular location">
    <subcellularLocation>
        <location evidence="10">Cell membrane</location>
    </subcellularLocation>
    <subcellularLocation>
        <location evidence="1">Endomembrane system</location>
        <topology evidence="1">Multi-pass membrane protein</topology>
    </subcellularLocation>
</comment>
<feature type="domain" description="Protein O-mannosyl-transferase C-terminal four TM" evidence="12">
    <location>
        <begin position="258"/>
        <end position="431"/>
    </location>
</feature>
<dbReference type="PATRIC" id="fig|1114963.3.peg.1253"/>
<evidence type="ECO:0000313" key="14">
    <source>
        <dbReference type="Proteomes" id="UP000052268"/>
    </source>
</evidence>
<evidence type="ECO:0000259" key="11">
    <source>
        <dbReference type="Pfam" id="PF02366"/>
    </source>
</evidence>
<dbReference type="OrthoDB" id="9776737at2"/>
<sequence>MPFTAPQTLSSRERDPLGWCVLIVALFEAMALWRIGTPTRYYFDEIHYVPAALKLLDLIPANREHPLFGKEVIAGLIHLLGDRPLAWRLGPALFGGLGLFAFARLNWHITQRRRATIAATALLATNFMWFVQSRIAMLDMISAGMCMVGLWQFAAALRARKTGPARLHLIASGLAMGLCLGAKWSAAPALMMPGLAFLILRLRETGPLRIGRRGAGPIKGITFTEAALWLGVFPLAVYWATYLPAMFYPHHAVSPWGVIEQHELMIRLQDSVKKPHPYRTYWYQWVADWRGIWYLFENVDGAQRGIVMIGNPLSMIAGLFALVWGVWATAFRRRWDVLAFVVLYTACLGMWIVNGKPVQFYYHYLLPGAFLMAVLALALDALWDRRGRWPKVATGMMVLALLLFALFYPILSGWPLPFRSAYNFWMWLPSWR</sequence>
<evidence type="ECO:0000256" key="9">
    <source>
        <dbReference type="ARBA" id="ARBA00093617"/>
    </source>
</evidence>
<protein>
    <recommendedName>
        <fullName evidence="9 10">Polyprenol-phosphate-mannose--protein mannosyltransferase</fullName>
        <ecNumber evidence="10">2.4.1.-</ecNumber>
    </recommendedName>
</protein>
<keyword evidence="5 10" id="KW-0808">Transferase</keyword>
<reference evidence="13 14" key="1">
    <citation type="journal article" date="2015" name="G3 (Bethesda)">
        <title>Insights into Ongoing Evolution of the Hexachlorocyclohexane Catabolic Pathway from Comparative Genomics of Ten Sphingomonadaceae Strains.</title>
        <authorList>
            <person name="Pearce S.L."/>
            <person name="Oakeshott J.G."/>
            <person name="Pandey G."/>
        </authorList>
    </citation>
    <scope>NUCLEOTIDE SEQUENCE [LARGE SCALE GENOMIC DNA]</scope>
    <source>
        <strain evidence="13 14">LL02</strain>
    </source>
</reference>
<feature type="transmembrane region" description="Helical" evidence="10">
    <location>
        <begin position="16"/>
        <end position="33"/>
    </location>
</feature>
<evidence type="ECO:0000256" key="8">
    <source>
        <dbReference type="ARBA" id="ARBA00023136"/>
    </source>
</evidence>
<dbReference type="EC" id="2.4.1.-" evidence="10"/>
<feature type="transmembrane region" description="Helical" evidence="10">
    <location>
        <begin position="221"/>
        <end position="240"/>
    </location>
</feature>
<dbReference type="RefSeq" id="WP_059150814.1">
    <property type="nucleotide sequence ID" value="NZ_KQ130452.1"/>
</dbReference>
<organism evidence="13 14">
    <name type="scientific">Novosphingobium barchaimii LL02</name>
    <dbReference type="NCBI Taxonomy" id="1114963"/>
    <lineage>
        <taxon>Bacteria</taxon>
        <taxon>Pseudomonadati</taxon>
        <taxon>Pseudomonadota</taxon>
        <taxon>Alphaproteobacteria</taxon>
        <taxon>Sphingomonadales</taxon>
        <taxon>Sphingomonadaceae</taxon>
        <taxon>Novosphingobium</taxon>
    </lineage>
</organism>
<feature type="transmembrane region" description="Helical" evidence="10">
    <location>
        <begin position="395"/>
        <end position="416"/>
    </location>
</feature>
<dbReference type="GO" id="GO:0004169">
    <property type="term" value="F:dolichyl-phosphate-mannose-protein mannosyltransferase activity"/>
    <property type="evidence" value="ECO:0007669"/>
    <property type="project" value="UniProtKB-UniRule"/>
</dbReference>
<evidence type="ECO:0000313" key="13">
    <source>
        <dbReference type="EMBL" id="KMS59853.1"/>
    </source>
</evidence>
<evidence type="ECO:0000256" key="4">
    <source>
        <dbReference type="ARBA" id="ARBA00022676"/>
    </source>
</evidence>
<keyword evidence="6 10" id="KW-0812">Transmembrane</keyword>
<gene>
    <name evidence="13" type="ORF">V474_11730</name>
</gene>
<evidence type="ECO:0000256" key="10">
    <source>
        <dbReference type="RuleBase" id="RU367007"/>
    </source>
</evidence>
<evidence type="ECO:0000256" key="3">
    <source>
        <dbReference type="ARBA" id="ARBA00007222"/>
    </source>
</evidence>
<comment type="similarity">
    <text evidence="3 10">Belongs to the glycosyltransferase 39 family.</text>
</comment>
<feature type="transmembrane region" description="Helical" evidence="10">
    <location>
        <begin position="138"/>
        <end position="157"/>
    </location>
</feature>
<keyword evidence="8 10" id="KW-0472">Membrane</keyword>
<dbReference type="InterPro" id="IPR032421">
    <property type="entry name" value="PMT_4TMC"/>
</dbReference>
<dbReference type="InterPro" id="IPR003342">
    <property type="entry name" value="ArnT-like_N"/>
</dbReference>
<dbReference type="Pfam" id="PF02366">
    <property type="entry name" value="PMT"/>
    <property type="match status" value="1"/>
</dbReference>
<accession>A0A0J7Y943</accession>
<keyword evidence="7 10" id="KW-1133">Transmembrane helix</keyword>
<dbReference type="GO" id="GO:0005886">
    <property type="term" value="C:plasma membrane"/>
    <property type="evidence" value="ECO:0007669"/>
    <property type="project" value="UniProtKB-SubCell"/>
</dbReference>
<keyword evidence="10" id="KW-1003">Cell membrane</keyword>